<dbReference type="CDD" id="cd00090">
    <property type="entry name" value="HTH_ARSR"/>
    <property type="match status" value="1"/>
</dbReference>
<dbReference type="STRING" id="996166.SAMN05192554_12912"/>
<evidence type="ECO:0000313" key="1">
    <source>
        <dbReference type="EMBL" id="SDN35974.1"/>
    </source>
</evidence>
<name>A0A1H0ARL4_9EURY</name>
<dbReference type="SUPFAM" id="SSF46785">
    <property type="entry name" value="Winged helix' DNA-binding domain"/>
    <property type="match status" value="1"/>
</dbReference>
<protein>
    <submittedName>
        <fullName evidence="1">Helix-turn-helix domain-containing protein</fullName>
    </submittedName>
</protein>
<dbReference type="Proteomes" id="UP000199370">
    <property type="component" value="Unassembled WGS sequence"/>
</dbReference>
<dbReference type="InterPro" id="IPR036390">
    <property type="entry name" value="WH_DNA-bd_sf"/>
</dbReference>
<evidence type="ECO:0000313" key="2">
    <source>
        <dbReference type="Proteomes" id="UP000199370"/>
    </source>
</evidence>
<dbReference type="OrthoDB" id="311452at2157"/>
<dbReference type="InterPro" id="IPR036388">
    <property type="entry name" value="WH-like_DNA-bd_sf"/>
</dbReference>
<organism evidence="1 2">
    <name type="scientific">Haloarchaeobius iranensis</name>
    <dbReference type="NCBI Taxonomy" id="996166"/>
    <lineage>
        <taxon>Archaea</taxon>
        <taxon>Methanobacteriati</taxon>
        <taxon>Methanobacteriota</taxon>
        <taxon>Stenosarchaea group</taxon>
        <taxon>Halobacteria</taxon>
        <taxon>Halobacteriales</taxon>
        <taxon>Halorubellaceae</taxon>
        <taxon>Haloarchaeobius</taxon>
    </lineage>
</organism>
<gene>
    <name evidence="1" type="ORF">SAMN05192554_12912</name>
</gene>
<dbReference type="RefSeq" id="WP_089736075.1">
    <property type="nucleotide sequence ID" value="NZ_FNIA01000029.1"/>
</dbReference>
<sequence>MSDEVLVDVAGLLEDEYARTILIHTSSRPMSANELAEHCDASPPTIYRRIDRLREHDLVTSDQELDPDGHHYEVFEANLQRVTIELDEDGFDVQLEHQTDPADRFTDLFEELR</sequence>
<reference evidence="1 2" key="1">
    <citation type="submission" date="2016-10" db="EMBL/GenBank/DDBJ databases">
        <authorList>
            <person name="de Groot N.N."/>
        </authorList>
    </citation>
    <scope>NUCLEOTIDE SEQUENCE [LARGE SCALE GENOMIC DNA]</scope>
    <source>
        <strain evidence="2">EB21,IBRC-M 10013,KCTC 4048</strain>
    </source>
</reference>
<dbReference type="Gene3D" id="1.10.10.10">
    <property type="entry name" value="Winged helix-like DNA-binding domain superfamily/Winged helix DNA-binding domain"/>
    <property type="match status" value="1"/>
</dbReference>
<dbReference type="EMBL" id="FNIA01000029">
    <property type="protein sequence ID" value="SDN35974.1"/>
    <property type="molecule type" value="Genomic_DNA"/>
</dbReference>
<dbReference type="Pfam" id="PF12840">
    <property type="entry name" value="HTH_20"/>
    <property type="match status" value="1"/>
</dbReference>
<accession>A0A1H0ARL4</accession>
<dbReference type="AlphaFoldDB" id="A0A1H0ARL4"/>
<dbReference type="InterPro" id="IPR011991">
    <property type="entry name" value="ArsR-like_HTH"/>
</dbReference>
<proteinExistence type="predicted"/>
<keyword evidence="2" id="KW-1185">Reference proteome</keyword>